<dbReference type="Proteomes" id="UP000266861">
    <property type="component" value="Unassembled WGS sequence"/>
</dbReference>
<evidence type="ECO:0000313" key="6">
    <source>
        <dbReference type="Proteomes" id="UP000266861"/>
    </source>
</evidence>
<organism evidence="5 6">
    <name type="scientific">Diversispora epigaea</name>
    <dbReference type="NCBI Taxonomy" id="1348612"/>
    <lineage>
        <taxon>Eukaryota</taxon>
        <taxon>Fungi</taxon>
        <taxon>Fungi incertae sedis</taxon>
        <taxon>Mucoromycota</taxon>
        <taxon>Glomeromycotina</taxon>
        <taxon>Glomeromycetes</taxon>
        <taxon>Diversisporales</taxon>
        <taxon>Diversisporaceae</taxon>
        <taxon>Diversispora</taxon>
    </lineage>
</organism>
<evidence type="ECO:0000256" key="3">
    <source>
        <dbReference type="ARBA" id="ARBA00022679"/>
    </source>
</evidence>
<evidence type="ECO:0000259" key="4">
    <source>
        <dbReference type="Pfam" id="PF01755"/>
    </source>
</evidence>
<dbReference type="InterPro" id="IPR050757">
    <property type="entry name" value="Collagen_mod_GT25"/>
</dbReference>
<evidence type="ECO:0000256" key="2">
    <source>
        <dbReference type="ARBA" id="ARBA00022676"/>
    </source>
</evidence>
<dbReference type="PANTHER" id="PTHR10730:SF53">
    <property type="entry name" value="GLYCOSYLTRANSFERASE 25 FAMILY MEMBER"/>
    <property type="match status" value="1"/>
</dbReference>
<dbReference type="EMBL" id="PQFF01000497">
    <property type="protein sequence ID" value="RHZ47036.1"/>
    <property type="molecule type" value="Genomic_DNA"/>
</dbReference>
<sequence length="261" mass="29595">MIFILLNENQNVLDERILDTKESPSTLGFDHIYVINLDFRIDRKEKIQMIANHHNLDFDIFPAVSNDDIKTLDKYNSTMSSRYKACYVSHYKVYESIVTHGYNSTLILEDDIDMEEDIKKIVEEEVLPYLPENWDLLYLGSCAAGGVHDNDVSLNGESFEYKIFTNKFPACTHAYAVSLAGAQKLLNYLVNVNIPLDLYLREVMFAGNITTVTLIPSAIVQWKSEDNPSDVSPGAKQPTSSLTNSTLHLLGFKEKITEEIS</sequence>
<dbReference type="InterPro" id="IPR002654">
    <property type="entry name" value="Glyco_trans_25"/>
</dbReference>
<proteinExistence type="inferred from homology"/>
<comment type="similarity">
    <text evidence="1">Belongs to the glycosyltransferase 25 family.</text>
</comment>
<keyword evidence="3" id="KW-0808">Transferase</keyword>
<dbReference type="GO" id="GO:0016740">
    <property type="term" value="F:transferase activity"/>
    <property type="evidence" value="ECO:0007669"/>
    <property type="project" value="UniProtKB-KW"/>
</dbReference>
<dbReference type="Pfam" id="PF01755">
    <property type="entry name" value="Glyco_transf_25"/>
    <property type="match status" value="1"/>
</dbReference>
<keyword evidence="6" id="KW-1185">Reference proteome</keyword>
<feature type="domain" description="Glycosyl transferase family 25" evidence="4">
    <location>
        <begin position="30"/>
        <end position="199"/>
    </location>
</feature>
<protein>
    <recommendedName>
        <fullName evidence="4">Glycosyl transferase family 25 domain-containing protein</fullName>
    </recommendedName>
</protein>
<evidence type="ECO:0000256" key="1">
    <source>
        <dbReference type="ARBA" id="ARBA00006721"/>
    </source>
</evidence>
<accession>A0A397GC89</accession>
<reference evidence="5 6" key="1">
    <citation type="submission" date="2018-08" db="EMBL/GenBank/DDBJ databases">
        <title>Genome and evolution of the arbuscular mycorrhizal fungus Diversispora epigaea (formerly Glomus versiforme) and its bacterial endosymbionts.</title>
        <authorList>
            <person name="Sun X."/>
            <person name="Fei Z."/>
            <person name="Harrison M."/>
        </authorList>
    </citation>
    <scope>NUCLEOTIDE SEQUENCE [LARGE SCALE GENOMIC DNA]</scope>
    <source>
        <strain evidence="5 6">IT104</strain>
    </source>
</reference>
<evidence type="ECO:0000313" key="5">
    <source>
        <dbReference type="EMBL" id="RHZ47036.1"/>
    </source>
</evidence>
<name>A0A397GC89_9GLOM</name>
<dbReference type="OrthoDB" id="2326236at2759"/>
<keyword evidence="2" id="KW-0328">Glycosyltransferase</keyword>
<comment type="caution">
    <text evidence="5">The sequence shown here is derived from an EMBL/GenBank/DDBJ whole genome shotgun (WGS) entry which is preliminary data.</text>
</comment>
<dbReference type="PANTHER" id="PTHR10730">
    <property type="entry name" value="PROCOLLAGEN-LYSINE,2-OXOGLUTARATE 5-DIOXYGENASE/GLYCOSYLTRANSFERASE 25 FAMILY MEMBER"/>
    <property type="match status" value="1"/>
</dbReference>
<dbReference type="CDD" id="cd06532">
    <property type="entry name" value="Glyco_transf_25"/>
    <property type="match status" value="1"/>
</dbReference>
<gene>
    <name evidence="5" type="ORF">Glove_595g19</name>
</gene>
<dbReference type="AlphaFoldDB" id="A0A397GC89"/>